<proteinExistence type="predicted"/>
<dbReference type="Proteomes" id="UP000037848">
    <property type="component" value="Unassembled WGS sequence"/>
</dbReference>
<dbReference type="GO" id="GO:0016787">
    <property type="term" value="F:hydrolase activity"/>
    <property type="evidence" value="ECO:0007669"/>
    <property type="project" value="UniProtKB-KW"/>
</dbReference>
<dbReference type="SMART" id="SM00797">
    <property type="entry name" value="AHS2"/>
    <property type="match status" value="1"/>
</dbReference>
<dbReference type="Gene3D" id="2.40.100.10">
    <property type="entry name" value="Cyclophilin-like"/>
    <property type="match status" value="1"/>
</dbReference>
<keyword evidence="2 5" id="KW-0378">Hydrolase</keyword>
<dbReference type="OrthoDB" id="9768696at2"/>
<evidence type="ECO:0000259" key="4">
    <source>
        <dbReference type="SMART" id="SM00797"/>
    </source>
</evidence>
<sequence>MITVNKPGMQMTIQDLGRNGYRHIGVARSGALDPYAMIIANRLLNNPDNTPVIEITLGLAQLTFTTDCVVALTGADMKATLANSPLAPGWTYQIKAGQKLCFATSRSGFRAYLAVKGGIVCSPTMGSCATDVAAQFGGLTGRALQTGDHIPITHYNGIWSQRGAISPAARQHIRVHSSPHKHLLTEQSLTAFCQTTWHISPNSNRMGLRLTNQACDLTHIRSLPSLAVGPGSIQLPPSGEPIVLLNDAQTTGGYPLLGTVISADLHQFAQLKPGDTVKFSYVDLAVAAQAQSKLNAHLQQLKLALNTLKIKR</sequence>
<dbReference type="InterPro" id="IPR029000">
    <property type="entry name" value="Cyclophilin-like_dom_sf"/>
</dbReference>
<reference evidence="5 6" key="1">
    <citation type="submission" date="2015-08" db="EMBL/GenBank/DDBJ databases">
        <title>Draft Genome Sequence of Pseudoalteromonas porphyrae UCD-SED14.</title>
        <authorList>
            <person name="Coil D.A."/>
            <person name="Jospin G."/>
            <person name="Lee R.D."/>
            <person name="Eisen J.A."/>
        </authorList>
    </citation>
    <scope>NUCLEOTIDE SEQUENCE [LARGE SCALE GENOMIC DNA]</scope>
    <source>
        <strain evidence="5 6">UCD-SED14</strain>
    </source>
</reference>
<dbReference type="InterPro" id="IPR052708">
    <property type="entry name" value="PxpC"/>
</dbReference>
<accession>A0A0N1ELA8</accession>
<dbReference type="RefSeq" id="WP_054453464.1">
    <property type="nucleotide sequence ID" value="NZ_LHPH01000005.1"/>
</dbReference>
<dbReference type="AlphaFoldDB" id="A0A0N1ELA8"/>
<organism evidence="5 6">
    <name type="scientific">Pseudoalteromonas porphyrae</name>
    <dbReference type="NCBI Taxonomy" id="187330"/>
    <lineage>
        <taxon>Bacteria</taxon>
        <taxon>Pseudomonadati</taxon>
        <taxon>Pseudomonadota</taxon>
        <taxon>Gammaproteobacteria</taxon>
        <taxon>Alteromonadales</taxon>
        <taxon>Pseudoalteromonadaceae</taxon>
        <taxon>Pseudoalteromonas</taxon>
    </lineage>
</organism>
<gene>
    <name evidence="5" type="ORF">ADS77_06535</name>
</gene>
<dbReference type="Pfam" id="PF02626">
    <property type="entry name" value="CT_A_B"/>
    <property type="match status" value="1"/>
</dbReference>
<evidence type="ECO:0000313" key="6">
    <source>
        <dbReference type="Proteomes" id="UP000037848"/>
    </source>
</evidence>
<feature type="domain" description="Carboxyltransferase" evidence="4">
    <location>
        <begin position="23"/>
        <end position="297"/>
    </location>
</feature>
<evidence type="ECO:0000256" key="2">
    <source>
        <dbReference type="ARBA" id="ARBA00022801"/>
    </source>
</evidence>
<comment type="caution">
    <text evidence="5">The sequence shown here is derived from an EMBL/GenBank/DDBJ whole genome shotgun (WGS) entry which is preliminary data.</text>
</comment>
<evidence type="ECO:0000256" key="3">
    <source>
        <dbReference type="ARBA" id="ARBA00022840"/>
    </source>
</evidence>
<evidence type="ECO:0000313" key="5">
    <source>
        <dbReference type="EMBL" id="KPH64333.1"/>
    </source>
</evidence>
<keyword evidence="1" id="KW-0547">Nucleotide-binding</keyword>
<dbReference type="PANTHER" id="PTHR43309">
    <property type="entry name" value="5-OXOPROLINASE SUBUNIT C"/>
    <property type="match status" value="1"/>
</dbReference>
<dbReference type="PANTHER" id="PTHR43309:SF3">
    <property type="entry name" value="5-OXOPROLINASE SUBUNIT C"/>
    <property type="match status" value="1"/>
</dbReference>
<dbReference type="SUPFAM" id="SSF50891">
    <property type="entry name" value="Cyclophilin-like"/>
    <property type="match status" value="1"/>
</dbReference>
<dbReference type="NCBIfam" id="TIGR00724">
    <property type="entry name" value="urea_amlyse_rel"/>
    <property type="match status" value="1"/>
</dbReference>
<protein>
    <submittedName>
        <fullName evidence="5">Allophanate hydrolase</fullName>
    </submittedName>
</protein>
<dbReference type="STRING" id="187330.AMS58_03570"/>
<evidence type="ECO:0000256" key="1">
    <source>
        <dbReference type="ARBA" id="ARBA00022741"/>
    </source>
</evidence>
<dbReference type="InterPro" id="IPR003778">
    <property type="entry name" value="CT_A_B"/>
</dbReference>
<keyword evidence="6" id="KW-1185">Reference proteome</keyword>
<dbReference type="PATRIC" id="fig|187330.3.peg.3287"/>
<dbReference type="EMBL" id="LHPH01000005">
    <property type="protein sequence ID" value="KPH64333.1"/>
    <property type="molecule type" value="Genomic_DNA"/>
</dbReference>
<keyword evidence="3" id="KW-0067">ATP-binding</keyword>
<dbReference type="GO" id="GO:0005524">
    <property type="term" value="F:ATP binding"/>
    <property type="evidence" value="ECO:0007669"/>
    <property type="project" value="UniProtKB-KW"/>
</dbReference>
<name>A0A0N1ELA8_9GAMM</name>